<accession>A0A1P8WAU4</accession>
<keyword evidence="2" id="KW-1185">Reference proteome</keyword>
<protein>
    <submittedName>
        <fullName evidence="1">Uncharacterized protein</fullName>
    </submittedName>
</protein>
<organism evidence="1 2">
    <name type="scientific">Fuerstiella marisgermanici</name>
    <dbReference type="NCBI Taxonomy" id="1891926"/>
    <lineage>
        <taxon>Bacteria</taxon>
        <taxon>Pseudomonadati</taxon>
        <taxon>Planctomycetota</taxon>
        <taxon>Planctomycetia</taxon>
        <taxon>Planctomycetales</taxon>
        <taxon>Planctomycetaceae</taxon>
        <taxon>Fuerstiella</taxon>
    </lineage>
</organism>
<dbReference type="KEGG" id="fmr:Fuma_00750"/>
<evidence type="ECO:0000313" key="1">
    <source>
        <dbReference type="EMBL" id="APZ91164.1"/>
    </source>
</evidence>
<dbReference type="Proteomes" id="UP000187735">
    <property type="component" value="Chromosome"/>
</dbReference>
<proteinExistence type="predicted"/>
<name>A0A1P8WAU4_9PLAN</name>
<dbReference type="STRING" id="1891926.Fuma_00750"/>
<reference evidence="1 2" key="1">
    <citation type="journal article" date="2016" name="Front. Microbiol.">
        <title>Fuerstia marisgermanicae gen. nov., sp. nov., an Unusual Member of the Phylum Planctomycetes from the German Wadden Sea.</title>
        <authorList>
            <person name="Kohn T."/>
            <person name="Heuer A."/>
            <person name="Jogler M."/>
            <person name="Vollmers J."/>
            <person name="Boedeker C."/>
            <person name="Bunk B."/>
            <person name="Rast P."/>
            <person name="Borchert D."/>
            <person name="Glockner I."/>
            <person name="Freese H.M."/>
            <person name="Klenk H.P."/>
            <person name="Overmann J."/>
            <person name="Kaster A.K."/>
            <person name="Rohde M."/>
            <person name="Wiegand S."/>
            <person name="Jogler C."/>
        </authorList>
    </citation>
    <scope>NUCLEOTIDE SEQUENCE [LARGE SCALE GENOMIC DNA]</scope>
    <source>
        <strain evidence="1 2">NH11</strain>
    </source>
</reference>
<sequence length="51" mass="5906" precursor="true">MSGDGKLRASNDLERIIHGDERNSHQQGLILRRLVGSHFFLRRSFPYEPPT</sequence>
<evidence type="ECO:0000313" key="2">
    <source>
        <dbReference type="Proteomes" id="UP000187735"/>
    </source>
</evidence>
<dbReference type="AlphaFoldDB" id="A0A1P8WAU4"/>
<dbReference type="EMBL" id="CP017641">
    <property type="protein sequence ID" value="APZ91164.1"/>
    <property type="molecule type" value="Genomic_DNA"/>
</dbReference>
<gene>
    <name evidence="1" type="ORF">Fuma_00750</name>
</gene>